<evidence type="ECO:0000259" key="13">
    <source>
        <dbReference type="PROSITE" id="PS51462"/>
    </source>
</evidence>
<dbReference type="PROSITE" id="PS51462">
    <property type="entry name" value="NUDIX"/>
    <property type="match status" value="1"/>
</dbReference>
<sequence length="153" mass="16970">MTNVAPQHSFERLDRRMAHHVAVGALIGPKGVLLAHRRSDLRYYPDCWDFPGGHIEDGETPAMALVRELSEEIGVTALVEGEAGLRILQDAESAEGLVLDLWAIFDWVGSVANHAPEEHDDVRWFDLAAVQSVQLAHPMYRDFIAGLLSPGHR</sequence>
<keyword evidence="8" id="KW-0460">Magnesium</keyword>
<keyword evidence="9" id="KW-0234">DNA repair</keyword>
<protein>
    <recommendedName>
        <fullName evidence="11">8-oxo-dGTP diphosphatase</fullName>
        <ecNumber evidence="11">3.6.1.55</ecNumber>
    </recommendedName>
</protein>
<dbReference type="InterPro" id="IPR047127">
    <property type="entry name" value="MutT-like"/>
</dbReference>
<evidence type="ECO:0000256" key="12">
    <source>
        <dbReference type="RuleBase" id="RU003476"/>
    </source>
</evidence>
<dbReference type="PANTHER" id="PTHR47707:SF1">
    <property type="entry name" value="NUDIX HYDROLASE FAMILY PROTEIN"/>
    <property type="match status" value="1"/>
</dbReference>
<dbReference type="Pfam" id="PF00293">
    <property type="entry name" value="NUDIX"/>
    <property type="match status" value="1"/>
</dbReference>
<dbReference type="CDD" id="cd02883">
    <property type="entry name" value="NUDIX_Hydrolase"/>
    <property type="match status" value="1"/>
</dbReference>
<keyword evidence="15" id="KW-1185">Reference proteome</keyword>
<dbReference type="GO" id="GO:0006260">
    <property type="term" value="P:DNA replication"/>
    <property type="evidence" value="ECO:0007669"/>
    <property type="project" value="UniProtKB-KW"/>
</dbReference>
<evidence type="ECO:0000256" key="1">
    <source>
        <dbReference type="ARBA" id="ARBA00001946"/>
    </source>
</evidence>
<dbReference type="PANTHER" id="PTHR47707">
    <property type="entry name" value="8-OXO-DGTP DIPHOSPHATASE"/>
    <property type="match status" value="1"/>
</dbReference>
<dbReference type="GO" id="GO:0006281">
    <property type="term" value="P:DNA repair"/>
    <property type="evidence" value="ECO:0007669"/>
    <property type="project" value="UniProtKB-KW"/>
</dbReference>
<dbReference type="PRINTS" id="PR00502">
    <property type="entry name" value="NUDIXFAMILY"/>
</dbReference>
<keyword evidence="4" id="KW-0235">DNA replication</keyword>
<dbReference type="InterPro" id="IPR020084">
    <property type="entry name" value="NUDIX_hydrolase_CS"/>
</dbReference>
<evidence type="ECO:0000256" key="6">
    <source>
        <dbReference type="ARBA" id="ARBA00022763"/>
    </source>
</evidence>
<proteinExistence type="inferred from homology"/>
<evidence type="ECO:0000256" key="3">
    <source>
        <dbReference type="ARBA" id="ARBA00022457"/>
    </source>
</evidence>
<keyword evidence="3" id="KW-0515">Mutator protein</keyword>
<dbReference type="SUPFAM" id="SSF55811">
    <property type="entry name" value="Nudix"/>
    <property type="match status" value="1"/>
</dbReference>
<dbReference type="GO" id="GO:0046872">
    <property type="term" value="F:metal ion binding"/>
    <property type="evidence" value="ECO:0007669"/>
    <property type="project" value="UniProtKB-KW"/>
</dbReference>
<dbReference type="PROSITE" id="PS00893">
    <property type="entry name" value="NUDIX_BOX"/>
    <property type="match status" value="1"/>
</dbReference>
<feature type="domain" description="Nudix hydrolase" evidence="13">
    <location>
        <begin position="18"/>
        <end position="148"/>
    </location>
</feature>
<dbReference type="Gene3D" id="3.90.79.10">
    <property type="entry name" value="Nucleoside Triphosphate Pyrophosphohydrolase"/>
    <property type="match status" value="1"/>
</dbReference>
<dbReference type="InterPro" id="IPR000086">
    <property type="entry name" value="NUDIX_hydrolase_dom"/>
</dbReference>
<name>A0A2S3ZBM3_9MICO</name>
<reference evidence="14 15" key="1">
    <citation type="submission" date="2018-01" db="EMBL/GenBank/DDBJ databases">
        <title>Cryobacterium sp. nov., from glaciers in China.</title>
        <authorList>
            <person name="Liu Q."/>
            <person name="Xin Y.-H."/>
        </authorList>
    </citation>
    <scope>NUCLEOTIDE SEQUENCE [LARGE SCALE GENOMIC DNA]</scope>
    <source>
        <strain evidence="14 15">TMN-42</strain>
    </source>
</reference>
<comment type="caution">
    <text evidence="14">The sequence shown here is derived from an EMBL/GenBank/DDBJ whole genome shotgun (WGS) entry which is preliminary data.</text>
</comment>
<comment type="similarity">
    <text evidence="2 12">Belongs to the Nudix hydrolase family.</text>
</comment>
<evidence type="ECO:0000256" key="9">
    <source>
        <dbReference type="ARBA" id="ARBA00023204"/>
    </source>
</evidence>
<dbReference type="GO" id="GO:0044715">
    <property type="term" value="F:8-oxo-dGDP phosphatase activity"/>
    <property type="evidence" value="ECO:0007669"/>
    <property type="project" value="TreeGrafter"/>
</dbReference>
<dbReference type="GO" id="GO:0044716">
    <property type="term" value="F:8-oxo-GDP phosphatase activity"/>
    <property type="evidence" value="ECO:0007669"/>
    <property type="project" value="TreeGrafter"/>
</dbReference>
<evidence type="ECO:0000256" key="4">
    <source>
        <dbReference type="ARBA" id="ARBA00022705"/>
    </source>
</evidence>
<dbReference type="InterPro" id="IPR015797">
    <property type="entry name" value="NUDIX_hydrolase-like_dom_sf"/>
</dbReference>
<evidence type="ECO:0000256" key="5">
    <source>
        <dbReference type="ARBA" id="ARBA00022723"/>
    </source>
</evidence>
<evidence type="ECO:0000256" key="2">
    <source>
        <dbReference type="ARBA" id="ARBA00005582"/>
    </source>
</evidence>
<keyword evidence="6" id="KW-0227">DNA damage</keyword>
<evidence type="ECO:0000256" key="11">
    <source>
        <dbReference type="ARBA" id="ARBA00038905"/>
    </source>
</evidence>
<evidence type="ECO:0000256" key="8">
    <source>
        <dbReference type="ARBA" id="ARBA00022842"/>
    </source>
</evidence>
<evidence type="ECO:0000256" key="7">
    <source>
        <dbReference type="ARBA" id="ARBA00022801"/>
    </source>
</evidence>
<dbReference type="EMBL" id="PPXD01000024">
    <property type="protein sequence ID" value="POH62995.1"/>
    <property type="molecule type" value="Genomic_DNA"/>
</dbReference>
<evidence type="ECO:0000313" key="14">
    <source>
        <dbReference type="EMBL" id="POH62995.1"/>
    </source>
</evidence>
<keyword evidence="7 12" id="KW-0378">Hydrolase</keyword>
<accession>A0A2S3ZBM3</accession>
<comment type="catalytic activity">
    <reaction evidence="10">
        <text>8-oxo-dGTP + H2O = 8-oxo-dGMP + diphosphate + H(+)</text>
        <dbReference type="Rhea" id="RHEA:31575"/>
        <dbReference type="ChEBI" id="CHEBI:15377"/>
        <dbReference type="ChEBI" id="CHEBI:15378"/>
        <dbReference type="ChEBI" id="CHEBI:33019"/>
        <dbReference type="ChEBI" id="CHEBI:63224"/>
        <dbReference type="ChEBI" id="CHEBI:77896"/>
        <dbReference type="EC" id="3.6.1.55"/>
    </reaction>
</comment>
<dbReference type="AlphaFoldDB" id="A0A2S3ZBM3"/>
<evidence type="ECO:0000256" key="10">
    <source>
        <dbReference type="ARBA" id="ARBA00035861"/>
    </source>
</evidence>
<evidence type="ECO:0000313" key="15">
    <source>
        <dbReference type="Proteomes" id="UP000237340"/>
    </source>
</evidence>
<dbReference type="GO" id="GO:0008413">
    <property type="term" value="F:8-oxo-7,8-dihydroguanosine triphosphate pyrophosphatase activity"/>
    <property type="evidence" value="ECO:0007669"/>
    <property type="project" value="TreeGrafter"/>
</dbReference>
<gene>
    <name evidence="14" type="ORF">C3B61_15060</name>
</gene>
<dbReference type="InterPro" id="IPR020476">
    <property type="entry name" value="Nudix_hydrolase"/>
</dbReference>
<comment type="cofactor">
    <cofactor evidence="1">
        <name>Mg(2+)</name>
        <dbReference type="ChEBI" id="CHEBI:18420"/>
    </cofactor>
</comment>
<organism evidence="14 15">
    <name type="scientific">Cryobacterium zongtaii</name>
    <dbReference type="NCBI Taxonomy" id="1259217"/>
    <lineage>
        <taxon>Bacteria</taxon>
        <taxon>Bacillati</taxon>
        <taxon>Actinomycetota</taxon>
        <taxon>Actinomycetes</taxon>
        <taxon>Micrococcales</taxon>
        <taxon>Microbacteriaceae</taxon>
        <taxon>Cryobacterium</taxon>
    </lineage>
</organism>
<dbReference type="EC" id="3.6.1.55" evidence="11"/>
<dbReference type="GO" id="GO:0035539">
    <property type="term" value="F:8-oxo-7,8-dihydrodeoxyguanosine triphosphate pyrophosphatase activity"/>
    <property type="evidence" value="ECO:0007669"/>
    <property type="project" value="UniProtKB-EC"/>
</dbReference>
<keyword evidence="5" id="KW-0479">Metal-binding</keyword>
<dbReference type="Proteomes" id="UP000237340">
    <property type="component" value="Unassembled WGS sequence"/>
</dbReference>